<comment type="subcellular location">
    <subcellularLocation>
        <location evidence="1">Membrane</location>
        <topology evidence="1">Multi-pass membrane protein</topology>
    </subcellularLocation>
</comment>
<accession>A0A0B8MXM5</accession>
<feature type="transmembrane region" description="Helical" evidence="6">
    <location>
        <begin position="32"/>
        <end position="53"/>
    </location>
</feature>
<feature type="region of interest" description="Disordered" evidence="5">
    <location>
        <begin position="381"/>
        <end position="412"/>
    </location>
</feature>
<dbReference type="PANTHER" id="PTHR23423">
    <property type="entry name" value="ORGANIC SOLUTE TRANSPORTER-RELATED"/>
    <property type="match status" value="1"/>
</dbReference>
<reference evidence="8" key="1">
    <citation type="journal article" date="2015" name="Genome Announc.">
        <title>Draft genome sequence of Talaromyces cellulolyticus strain Y-94, a source of lignocellulosic biomass-degrading enzymes.</title>
        <authorList>
            <person name="Fujii T."/>
            <person name="Koike H."/>
            <person name="Sawayama S."/>
            <person name="Yano S."/>
            <person name="Inoue H."/>
        </authorList>
    </citation>
    <scope>NUCLEOTIDE SEQUENCE [LARGE SCALE GENOMIC DNA]</scope>
    <source>
        <strain evidence="8">Y-94</strain>
    </source>
</reference>
<evidence type="ECO:0000256" key="2">
    <source>
        <dbReference type="ARBA" id="ARBA00022692"/>
    </source>
</evidence>
<name>A0A0B8MXM5_TALPI</name>
<evidence type="ECO:0000313" key="8">
    <source>
        <dbReference type="Proteomes" id="UP000053095"/>
    </source>
</evidence>
<dbReference type="GO" id="GO:0016020">
    <property type="term" value="C:membrane"/>
    <property type="evidence" value="ECO:0007669"/>
    <property type="project" value="UniProtKB-SubCell"/>
</dbReference>
<feature type="transmembrane region" description="Helical" evidence="6">
    <location>
        <begin position="269"/>
        <end position="290"/>
    </location>
</feature>
<protein>
    <submittedName>
        <fullName evidence="7">Uncharacterized protein</fullName>
    </submittedName>
</protein>
<dbReference type="AlphaFoldDB" id="A0A0B8MXM5"/>
<evidence type="ECO:0000256" key="4">
    <source>
        <dbReference type="ARBA" id="ARBA00023136"/>
    </source>
</evidence>
<feature type="transmembrane region" description="Helical" evidence="6">
    <location>
        <begin position="230"/>
        <end position="249"/>
    </location>
</feature>
<dbReference type="EMBL" id="DF933812">
    <property type="protein sequence ID" value="GAM35121.1"/>
    <property type="molecule type" value="Genomic_DNA"/>
</dbReference>
<gene>
    <name evidence="7" type="ORF">TCE0_016r03184</name>
</gene>
<dbReference type="Proteomes" id="UP000053095">
    <property type="component" value="Unassembled WGS sequence"/>
</dbReference>
<dbReference type="InterPro" id="IPR005178">
    <property type="entry name" value="Ostalpha/TMEM184C"/>
</dbReference>
<evidence type="ECO:0000256" key="5">
    <source>
        <dbReference type="SAM" id="MobiDB-lite"/>
    </source>
</evidence>
<feature type="compositionally biased region" description="Polar residues" evidence="5">
    <location>
        <begin position="402"/>
        <end position="412"/>
    </location>
</feature>
<evidence type="ECO:0000256" key="1">
    <source>
        <dbReference type="ARBA" id="ARBA00004141"/>
    </source>
</evidence>
<feature type="transmembrane region" description="Helical" evidence="6">
    <location>
        <begin position="189"/>
        <end position="210"/>
    </location>
</feature>
<keyword evidence="4 6" id="KW-0472">Membrane</keyword>
<evidence type="ECO:0000313" key="7">
    <source>
        <dbReference type="EMBL" id="GAM35121.1"/>
    </source>
</evidence>
<dbReference type="SMART" id="SM01417">
    <property type="entry name" value="Solute_trans_a"/>
    <property type="match status" value="1"/>
</dbReference>
<keyword evidence="8" id="KW-1185">Reference proteome</keyword>
<sequence>MASVLFGGFCVTPTHMVEYDEPFVGSMSFYHFNMILSGVCTLIVLVMMVAFMAEHACHLSNPPQQLQIMRICHMLPSYAVLSYTAVCFPDSYVYVSGWTEVWQAVALYAFLMLLIDFLTPTDEEKISFFASLVIKKTFKKGKYREGVSWLKLTYYSVLQYPIVVFICAVAQCVSQYFNRYCLDSDSPVFGHIWIEVISNLSVSIAIQAIIRFYQNTKKYMKDQHPMRKLLVFKLMVGLIFFEQIIFIILEATDVLHQTSSISYADVKIGLPNMIICIQMVPFAFLICWAYSTTAYRLEYDNSGNMKLGDEDSETGDTDELLSIPAMSRKNWQTQRNTYQGGRWGINAWAAYISPFELIGDGIAMYKLLRDVRIRKQTMVAAPESTEEVSNRTQDQHQETENLHPTAQERQNNDGYSSLRYHAHQICQLTAASNYGQPMSQYDQRMNGQHMVEYYQSNTGYDTGSMNYQRGQQSHQ</sequence>
<evidence type="ECO:0000256" key="3">
    <source>
        <dbReference type="ARBA" id="ARBA00022989"/>
    </source>
</evidence>
<evidence type="ECO:0000256" key="6">
    <source>
        <dbReference type="SAM" id="Phobius"/>
    </source>
</evidence>
<keyword evidence="2 6" id="KW-0812">Transmembrane</keyword>
<proteinExistence type="predicted"/>
<keyword evidence="3 6" id="KW-1133">Transmembrane helix</keyword>
<dbReference type="Pfam" id="PF03619">
    <property type="entry name" value="Solute_trans_a"/>
    <property type="match status" value="1"/>
</dbReference>
<feature type="transmembrane region" description="Helical" evidence="6">
    <location>
        <begin position="152"/>
        <end position="177"/>
    </location>
</feature>
<organism evidence="7 8">
    <name type="scientific">Talaromyces pinophilus</name>
    <name type="common">Penicillium pinophilum</name>
    <dbReference type="NCBI Taxonomy" id="128442"/>
    <lineage>
        <taxon>Eukaryota</taxon>
        <taxon>Fungi</taxon>
        <taxon>Dikarya</taxon>
        <taxon>Ascomycota</taxon>
        <taxon>Pezizomycotina</taxon>
        <taxon>Eurotiomycetes</taxon>
        <taxon>Eurotiomycetidae</taxon>
        <taxon>Eurotiales</taxon>
        <taxon>Trichocomaceae</taxon>
        <taxon>Talaromyces</taxon>
        <taxon>Talaromyces sect. Talaromyces</taxon>
    </lineage>
</organism>